<evidence type="ECO:0000259" key="3">
    <source>
        <dbReference type="Pfam" id="PF11835"/>
    </source>
</evidence>
<dbReference type="AlphaFoldDB" id="A0A0E0NRU3"/>
<dbReference type="SUPFAM" id="SSF54928">
    <property type="entry name" value="RNA-binding domain, RBD"/>
    <property type="match status" value="1"/>
</dbReference>
<dbReference type="eggNOG" id="KOG1190">
    <property type="taxonomic scope" value="Eukaryota"/>
</dbReference>
<name>A0A0E0NRU3_ORYRU</name>
<proteinExistence type="predicted"/>
<dbReference type="EnsemblPlants" id="ORUFI03G09080.1">
    <property type="protein sequence ID" value="ORUFI03G09080.1"/>
    <property type="gene ID" value="ORUFI03G09080"/>
</dbReference>
<protein>
    <recommendedName>
        <fullName evidence="3">PTBP1-like RNA recognition motif 2 domain-containing protein</fullName>
    </recommendedName>
</protein>
<dbReference type="InterPro" id="IPR035979">
    <property type="entry name" value="RBD_domain_sf"/>
</dbReference>
<sequence length="528" mass="57835">MVSELSIRGVSSVEMVWESAGGGRSSKQFGGGVSEGDAHHLFGEMPDCLGGDSGAVLCITVSHIFYPVTTEVLHQVYDSYGAATVQILATSTWHVEALVSFMSSQDAERARSATQGRNIYDGCCQLDIQYAHPLLGGDVDMTPTKCSMSGSSSVTTRQVAESSPAAPEHVFPVTTNPSMPSATSAAAAPSVSFTATKEDEADMGKVEDKSEKTFHDLCVEIKEMINQMLETCRGSKVEPIVGDDSTGVAVVPCTVTDSVSIALEVSQEIDADMGDNVDLAREEDCVENTAVETKLYHVFSFSDQWMDHKKNASFNPWSHPGSGSVVVSEPLQPWPPPFQAKCKVLSINLNPVLIHEQYKAAERERLQLGVVNFGSNYLLDHPTGDISDIDLLVQSWAKINPSCILYLGLCKTRQVLYGNENSFIQQVPSMLQFNFLASSVWCKHFQRRSDIADVSAANGTHFQALLKKQSNWVIVMQLFIYQFSATWVVCTRRVPMIWDPGGSMTLLHRLEGKPKLKGERMSRYGPIE</sequence>
<dbReference type="HOGENOM" id="CLU_021875_0_0_1"/>
<dbReference type="InterPro" id="IPR012677">
    <property type="entry name" value="Nucleotide-bd_a/b_plait_sf"/>
</dbReference>
<dbReference type="STRING" id="4529.A0A0E0NRU3"/>
<reference evidence="4" key="2">
    <citation type="submission" date="2015-06" db="UniProtKB">
        <authorList>
            <consortium name="EnsemblPlants"/>
        </authorList>
    </citation>
    <scope>IDENTIFICATION</scope>
</reference>
<dbReference type="Gene3D" id="3.30.70.330">
    <property type="match status" value="1"/>
</dbReference>
<keyword evidence="2" id="KW-0694">RNA-binding</keyword>
<dbReference type="OMA" id="VEMVWES"/>
<dbReference type="Pfam" id="PF11835">
    <property type="entry name" value="RRM_8"/>
    <property type="match status" value="1"/>
</dbReference>
<evidence type="ECO:0000313" key="4">
    <source>
        <dbReference type="EnsemblPlants" id="ORUFI03G09080.1"/>
    </source>
</evidence>
<dbReference type="InterPro" id="IPR021790">
    <property type="entry name" value="PTBP1-like_RRM2"/>
</dbReference>
<organism evidence="4 5">
    <name type="scientific">Oryza rufipogon</name>
    <name type="common">Brownbeard rice</name>
    <name type="synonym">Asian wild rice</name>
    <dbReference type="NCBI Taxonomy" id="4529"/>
    <lineage>
        <taxon>Eukaryota</taxon>
        <taxon>Viridiplantae</taxon>
        <taxon>Streptophyta</taxon>
        <taxon>Embryophyta</taxon>
        <taxon>Tracheophyta</taxon>
        <taxon>Spermatophyta</taxon>
        <taxon>Magnoliopsida</taxon>
        <taxon>Liliopsida</taxon>
        <taxon>Poales</taxon>
        <taxon>Poaceae</taxon>
        <taxon>BOP clade</taxon>
        <taxon>Oryzoideae</taxon>
        <taxon>Oryzeae</taxon>
        <taxon>Oryzinae</taxon>
        <taxon>Oryza</taxon>
    </lineage>
</organism>
<evidence type="ECO:0000313" key="5">
    <source>
        <dbReference type="Proteomes" id="UP000008022"/>
    </source>
</evidence>
<dbReference type="GO" id="GO:0003723">
    <property type="term" value="F:RNA binding"/>
    <property type="evidence" value="ECO:0007669"/>
    <property type="project" value="UniProtKB-KW"/>
</dbReference>
<accession>A0A0E0NRU3</accession>
<reference evidence="5" key="1">
    <citation type="submission" date="2013-06" db="EMBL/GenBank/DDBJ databases">
        <authorList>
            <person name="Zhao Q."/>
        </authorList>
    </citation>
    <scope>NUCLEOTIDE SEQUENCE</scope>
    <source>
        <strain evidence="5">cv. W1943</strain>
    </source>
</reference>
<dbReference type="CDD" id="cd12422">
    <property type="entry name" value="RRM2_PTBP1_hnRNPL_like"/>
    <property type="match status" value="1"/>
</dbReference>
<evidence type="ECO:0000256" key="1">
    <source>
        <dbReference type="ARBA" id="ARBA00022737"/>
    </source>
</evidence>
<keyword evidence="5" id="KW-1185">Reference proteome</keyword>
<dbReference type="Proteomes" id="UP000008022">
    <property type="component" value="Unassembled WGS sequence"/>
</dbReference>
<dbReference type="PANTHER" id="PTHR15592">
    <property type="entry name" value="MATRIN 3/NUCLEAR PROTEIN 220-RELATED"/>
    <property type="match status" value="1"/>
</dbReference>
<feature type="domain" description="PTBP1-like RNA recognition motif 2" evidence="3">
    <location>
        <begin position="45"/>
        <end position="133"/>
    </location>
</feature>
<keyword evidence="1" id="KW-0677">Repeat</keyword>
<evidence type="ECO:0000256" key="2">
    <source>
        <dbReference type="ARBA" id="ARBA00022884"/>
    </source>
</evidence>
<dbReference type="Gramene" id="ORUFI03G09080.1">
    <property type="protein sequence ID" value="ORUFI03G09080.1"/>
    <property type="gene ID" value="ORUFI03G09080"/>
</dbReference>